<dbReference type="Proteomes" id="UP000315677">
    <property type="component" value="Unassembled WGS sequence"/>
</dbReference>
<feature type="transmembrane region" description="Helical" evidence="1">
    <location>
        <begin position="92"/>
        <end position="110"/>
    </location>
</feature>
<accession>A0A543D3S0</accession>
<organism evidence="3 4">
    <name type="scientific">Pseudonocardia kunmingensis</name>
    <dbReference type="NCBI Taxonomy" id="630975"/>
    <lineage>
        <taxon>Bacteria</taxon>
        <taxon>Bacillati</taxon>
        <taxon>Actinomycetota</taxon>
        <taxon>Actinomycetes</taxon>
        <taxon>Pseudonocardiales</taxon>
        <taxon>Pseudonocardiaceae</taxon>
        <taxon>Pseudonocardia</taxon>
    </lineage>
</organism>
<dbReference type="AlphaFoldDB" id="A0A543D3S0"/>
<keyword evidence="1" id="KW-0812">Transmembrane</keyword>
<evidence type="ECO:0000259" key="2">
    <source>
        <dbReference type="Pfam" id="PF07331"/>
    </source>
</evidence>
<protein>
    <submittedName>
        <fullName evidence="3">Tripartite tricarboxylate transporter TctB family protein</fullName>
    </submittedName>
</protein>
<feature type="transmembrane region" description="Helical" evidence="1">
    <location>
        <begin position="116"/>
        <end position="134"/>
    </location>
</feature>
<feature type="transmembrane region" description="Helical" evidence="1">
    <location>
        <begin position="141"/>
        <end position="160"/>
    </location>
</feature>
<dbReference type="Pfam" id="PF07331">
    <property type="entry name" value="TctB"/>
    <property type="match status" value="1"/>
</dbReference>
<keyword evidence="4" id="KW-1185">Reference proteome</keyword>
<name>A0A543D3S0_9PSEU</name>
<keyword evidence="1" id="KW-0472">Membrane</keyword>
<feature type="transmembrane region" description="Helical" evidence="1">
    <location>
        <begin position="27"/>
        <end position="47"/>
    </location>
</feature>
<proteinExistence type="predicted"/>
<feature type="transmembrane region" description="Helical" evidence="1">
    <location>
        <begin position="59"/>
        <end position="80"/>
    </location>
</feature>
<reference evidence="3 4" key="1">
    <citation type="submission" date="2019-06" db="EMBL/GenBank/DDBJ databases">
        <title>Sequencing the genomes of 1000 actinobacteria strains.</title>
        <authorList>
            <person name="Klenk H.-P."/>
        </authorList>
    </citation>
    <scope>NUCLEOTIDE SEQUENCE [LARGE SCALE GENOMIC DNA]</scope>
    <source>
        <strain evidence="3 4">DSM 45301</strain>
    </source>
</reference>
<evidence type="ECO:0000313" key="3">
    <source>
        <dbReference type="EMBL" id="TQM03985.1"/>
    </source>
</evidence>
<sequence>MSGVTEQEAAADAGAPPALPASRARELGAAAVVLAAGIGVLLARSTIVAAHESELGPQWWPTVLGVALIVGAVALGALGLTRPSAPDEEPASGHGVAQLVAVLALIVGYGAAWYQLHFLVVTVPLIAGLVFVTGGRGVRALLVFPLLTTALLYVIFGLLLRVPL</sequence>
<dbReference type="OrthoDB" id="7950028at2"/>
<keyword evidence="1" id="KW-1133">Transmembrane helix</keyword>
<gene>
    <name evidence="3" type="ORF">FB558_7013</name>
</gene>
<dbReference type="RefSeq" id="WP_142061014.1">
    <property type="nucleotide sequence ID" value="NZ_VFPA01000005.1"/>
</dbReference>
<dbReference type="EMBL" id="VFPA01000005">
    <property type="protein sequence ID" value="TQM03985.1"/>
    <property type="molecule type" value="Genomic_DNA"/>
</dbReference>
<dbReference type="InterPro" id="IPR009936">
    <property type="entry name" value="DUF1468"/>
</dbReference>
<evidence type="ECO:0000313" key="4">
    <source>
        <dbReference type="Proteomes" id="UP000315677"/>
    </source>
</evidence>
<evidence type="ECO:0000256" key="1">
    <source>
        <dbReference type="SAM" id="Phobius"/>
    </source>
</evidence>
<feature type="domain" description="DUF1468" evidence="2">
    <location>
        <begin position="30"/>
        <end position="164"/>
    </location>
</feature>
<comment type="caution">
    <text evidence="3">The sequence shown here is derived from an EMBL/GenBank/DDBJ whole genome shotgun (WGS) entry which is preliminary data.</text>
</comment>